<organism evidence="3 4">
    <name type="scientific">Pseudomonas veronii</name>
    <dbReference type="NCBI Taxonomy" id="76761"/>
    <lineage>
        <taxon>Bacteria</taxon>
        <taxon>Pseudomonadati</taxon>
        <taxon>Pseudomonadota</taxon>
        <taxon>Gammaproteobacteria</taxon>
        <taxon>Pseudomonadales</taxon>
        <taxon>Pseudomonadaceae</taxon>
        <taxon>Pseudomonas</taxon>
    </lineage>
</organism>
<reference evidence="3 4" key="1">
    <citation type="submission" date="2019-09" db="EMBL/GenBank/DDBJ databases">
        <title>Genomic sequencing of 4 copper resistant soil isolates.</title>
        <authorList>
            <person name="Havryliuk O."/>
        </authorList>
    </citation>
    <scope>NUCLEOTIDE SEQUENCE [LARGE SCALE GENOMIC DNA]</scope>
    <source>
        <strain evidence="3 4">UKR4</strain>
    </source>
</reference>
<sequence>MNQALWFYDDGGSRVGPFTESDIKELLKVSKIRHGTLVWRTGMDTWAPIETTELKAEVTILPPPLNKDSISNHWAWLLALSPLLGFVDLGINTSVGVIIGLVVVIALCGLDSRKFHQAGHNPPSIWWCFIPPVYLYIRSSRLKANYLPMIAWIVCKVSLFIVPQLIRL</sequence>
<proteinExistence type="predicted"/>
<gene>
    <name evidence="3" type="ORF">F3K53_24530</name>
</gene>
<feature type="transmembrane region" description="Helical" evidence="1">
    <location>
        <begin position="74"/>
        <end position="107"/>
    </location>
</feature>
<keyword evidence="1" id="KW-0472">Membrane</keyword>
<feature type="transmembrane region" description="Helical" evidence="1">
    <location>
        <begin position="146"/>
        <end position="166"/>
    </location>
</feature>
<evidence type="ECO:0000256" key="1">
    <source>
        <dbReference type="SAM" id="Phobius"/>
    </source>
</evidence>
<feature type="domain" description="GYF" evidence="2">
    <location>
        <begin position="6"/>
        <end position="51"/>
    </location>
</feature>
<keyword evidence="1" id="KW-1133">Transmembrane helix</keyword>
<comment type="caution">
    <text evidence="3">The sequence shown here is derived from an EMBL/GenBank/DDBJ whole genome shotgun (WGS) entry which is preliminary data.</text>
</comment>
<protein>
    <submittedName>
        <fullName evidence="3">DUF4339 domain-containing protein</fullName>
    </submittedName>
</protein>
<dbReference type="AlphaFoldDB" id="A0A5M8EL59"/>
<evidence type="ECO:0000259" key="2">
    <source>
        <dbReference type="Pfam" id="PF14237"/>
    </source>
</evidence>
<evidence type="ECO:0000313" key="3">
    <source>
        <dbReference type="EMBL" id="KAA6172730.1"/>
    </source>
</evidence>
<evidence type="ECO:0000313" key="4">
    <source>
        <dbReference type="Proteomes" id="UP000323909"/>
    </source>
</evidence>
<dbReference type="Proteomes" id="UP000323909">
    <property type="component" value="Unassembled WGS sequence"/>
</dbReference>
<dbReference type="RefSeq" id="WP_150056235.1">
    <property type="nucleotide sequence ID" value="NZ_VWXT01000446.1"/>
</dbReference>
<name>A0A5M8EL59_PSEVE</name>
<dbReference type="InterPro" id="IPR025640">
    <property type="entry name" value="GYF_2"/>
</dbReference>
<accession>A0A5M8EL59</accession>
<keyword evidence="1" id="KW-0812">Transmembrane</keyword>
<dbReference type="EMBL" id="VWXT01000446">
    <property type="protein sequence ID" value="KAA6172730.1"/>
    <property type="molecule type" value="Genomic_DNA"/>
</dbReference>
<dbReference type="Pfam" id="PF14237">
    <property type="entry name" value="GYF_2"/>
    <property type="match status" value="1"/>
</dbReference>